<comment type="caution">
    <text evidence="8">The sequence shown here is derived from an EMBL/GenBank/DDBJ whole genome shotgun (WGS) entry which is preliminary data.</text>
</comment>
<dbReference type="InterPro" id="IPR003439">
    <property type="entry name" value="ABC_transporter-like_ATP-bd"/>
</dbReference>
<name>A0A4Q7KWG7_9PSEU</name>
<dbReference type="InterPro" id="IPR050093">
    <property type="entry name" value="ABC_SmlMolc_Importer"/>
</dbReference>
<dbReference type="SUPFAM" id="SSF50331">
    <property type="entry name" value="MOP-like"/>
    <property type="match status" value="1"/>
</dbReference>
<keyword evidence="3" id="KW-0547">Nucleotide-binding</keyword>
<evidence type="ECO:0000256" key="3">
    <source>
        <dbReference type="ARBA" id="ARBA00022741"/>
    </source>
</evidence>
<evidence type="ECO:0000259" key="7">
    <source>
        <dbReference type="PROSITE" id="PS51866"/>
    </source>
</evidence>
<evidence type="ECO:0000259" key="6">
    <source>
        <dbReference type="PROSITE" id="PS50893"/>
    </source>
</evidence>
<dbReference type="PANTHER" id="PTHR42781:SF4">
    <property type="entry name" value="SPERMIDINE_PUTRESCINE IMPORT ATP-BINDING PROTEIN POTA"/>
    <property type="match status" value="1"/>
</dbReference>
<reference evidence="8 9" key="1">
    <citation type="submission" date="2019-02" db="EMBL/GenBank/DDBJ databases">
        <title>Genomic Encyclopedia of Type Strains, Phase IV (KMG-IV): sequencing the most valuable type-strain genomes for metagenomic binning, comparative biology and taxonomic classification.</title>
        <authorList>
            <person name="Goeker M."/>
        </authorList>
    </citation>
    <scope>NUCLEOTIDE SEQUENCE [LARGE SCALE GENOMIC DNA]</scope>
    <source>
        <strain evidence="8 9">DSM 101727</strain>
    </source>
</reference>
<dbReference type="Pfam" id="PF03459">
    <property type="entry name" value="TOBE"/>
    <property type="match status" value="1"/>
</dbReference>
<dbReference type="InterPro" id="IPR008995">
    <property type="entry name" value="Mo/tungstate-bd_C_term_dom"/>
</dbReference>
<keyword evidence="4 8" id="KW-0067">ATP-binding</keyword>
<dbReference type="AlphaFoldDB" id="A0A4Q7KWG7"/>
<keyword evidence="2 5" id="KW-0500">Molybdenum</keyword>
<dbReference type="InterPro" id="IPR027417">
    <property type="entry name" value="P-loop_NTPase"/>
</dbReference>
<dbReference type="PROSITE" id="PS50893">
    <property type="entry name" value="ABC_TRANSPORTER_2"/>
    <property type="match status" value="1"/>
</dbReference>
<dbReference type="Gene3D" id="2.40.50.100">
    <property type="match status" value="1"/>
</dbReference>
<dbReference type="SUPFAM" id="SSF52540">
    <property type="entry name" value="P-loop containing nucleoside triphosphate hydrolases"/>
    <property type="match status" value="1"/>
</dbReference>
<dbReference type="PANTHER" id="PTHR42781">
    <property type="entry name" value="SPERMIDINE/PUTRESCINE IMPORT ATP-BINDING PROTEIN POTA"/>
    <property type="match status" value="1"/>
</dbReference>
<dbReference type="InterPro" id="IPR003593">
    <property type="entry name" value="AAA+_ATPase"/>
</dbReference>
<dbReference type="GO" id="GO:0005524">
    <property type="term" value="F:ATP binding"/>
    <property type="evidence" value="ECO:0007669"/>
    <property type="project" value="UniProtKB-KW"/>
</dbReference>
<evidence type="ECO:0000256" key="1">
    <source>
        <dbReference type="ARBA" id="ARBA00022448"/>
    </source>
</evidence>
<dbReference type="SMART" id="SM00382">
    <property type="entry name" value="AAA"/>
    <property type="match status" value="1"/>
</dbReference>
<dbReference type="GO" id="GO:0015689">
    <property type="term" value="P:molybdate ion transport"/>
    <property type="evidence" value="ECO:0007669"/>
    <property type="project" value="InterPro"/>
</dbReference>
<dbReference type="InterPro" id="IPR005116">
    <property type="entry name" value="Transp-assoc_OB_typ1"/>
</dbReference>
<accession>A0A4Q7KWG7</accession>
<dbReference type="PROSITE" id="PS00211">
    <property type="entry name" value="ABC_TRANSPORTER_1"/>
    <property type="match status" value="1"/>
</dbReference>
<feature type="domain" description="Mop" evidence="7">
    <location>
        <begin position="295"/>
        <end position="363"/>
    </location>
</feature>
<dbReference type="Gene3D" id="3.40.50.300">
    <property type="entry name" value="P-loop containing nucleotide triphosphate hydrolases"/>
    <property type="match status" value="1"/>
</dbReference>
<keyword evidence="9" id="KW-1185">Reference proteome</keyword>
<dbReference type="Pfam" id="PF00005">
    <property type="entry name" value="ABC_tran"/>
    <property type="match status" value="1"/>
</dbReference>
<protein>
    <submittedName>
        <fullName evidence="8">Molybdate transport system ATP-binding protein</fullName>
    </submittedName>
</protein>
<dbReference type="GO" id="GO:0016887">
    <property type="term" value="F:ATP hydrolysis activity"/>
    <property type="evidence" value="ECO:0007669"/>
    <property type="project" value="InterPro"/>
</dbReference>
<evidence type="ECO:0000256" key="5">
    <source>
        <dbReference type="PROSITE-ProRule" id="PRU01213"/>
    </source>
</evidence>
<feature type="domain" description="ABC transporter" evidence="6">
    <location>
        <begin position="3"/>
        <end position="242"/>
    </location>
</feature>
<evidence type="ECO:0000256" key="2">
    <source>
        <dbReference type="ARBA" id="ARBA00022505"/>
    </source>
</evidence>
<keyword evidence="1" id="KW-0813">Transport</keyword>
<dbReference type="InterPro" id="IPR017871">
    <property type="entry name" value="ABC_transporter-like_CS"/>
</dbReference>
<dbReference type="PROSITE" id="PS51866">
    <property type="entry name" value="MOP"/>
    <property type="match status" value="1"/>
</dbReference>
<proteinExistence type="predicted"/>
<dbReference type="InterPro" id="IPR004606">
    <property type="entry name" value="Mop_domain"/>
</dbReference>
<evidence type="ECO:0000313" key="8">
    <source>
        <dbReference type="EMBL" id="RZS41035.1"/>
    </source>
</evidence>
<evidence type="ECO:0000256" key="4">
    <source>
        <dbReference type="ARBA" id="ARBA00022840"/>
    </source>
</evidence>
<organism evidence="8 9">
    <name type="scientific">Herbihabitans rhizosphaerae</name>
    <dbReference type="NCBI Taxonomy" id="1872711"/>
    <lineage>
        <taxon>Bacteria</taxon>
        <taxon>Bacillati</taxon>
        <taxon>Actinomycetota</taxon>
        <taxon>Actinomycetes</taxon>
        <taxon>Pseudonocardiales</taxon>
        <taxon>Pseudonocardiaceae</taxon>
        <taxon>Herbihabitans</taxon>
    </lineage>
</organism>
<sequence length="364" mass="37407">MTVSTVDGLRAEMAVGRGGFRLDVTLAAAPGEVLAVLGPNGSGKSTLLDTLAGLLRADTGTVELAGRTLAGDRLHVPPHQRRVGLVTQDTLLFPHLTVLANVAFGPRAHGKPRRAAENTARRWLSEVDASELAGRRPSTLSGGQAQRVALARALATEPDLLLLDEPFAALDVDAAPALRGLVRRVLGVAGGRRATVLVTHDPLDALVLADRVVVLDGGRIVEQGSTGEVLSRPRTAFTARVAGLNLITGTASGDGLVTADGTHVAGMRGEPLADGAPAVAVFLPSAVAVHMERTLASPRNVFPATVAGLEPHGDVIRVRARGGPPWVAGLAADLSPAAIAELALEPGTAIHLVIKATEVTVYGA</sequence>
<gene>
    <name evidence="8" type="ORF">EV193_103353</name>
</gene>
<dbReference type="EMBL" id="SGWQ01000003">
    <property type="protein sequence ID" value="RZS41035.1"/>
    <property type="molecule type" value="Genomic_DNA"/>
</dbReference>
<evidence type="ECO:0000313" key="9">
    <source>
        <dbReference type="Proteomes" id="UP000294257"/>
    </source>
</evidence>
<dbReference type="Proteomes" id="UP000294257">
    <property type="component" value="Unassembled WGS sequence"/>
</dbReference>